<proteinExistence type="predicted"/>
<comment type="caution">
    <text evidence="4">The sequence shown here is derived from an EMBL/GenBank/DDBJ whole genome shotgun (WGS) entry which is preliminary data.</text>
</comment>
<keyword evidence="1" id="KW-0808">Transferase</keyword>
<keyword evidence="2" id="KW-0012">Acyltransferase</keyword>
<keyword evidence="5" id="KW-1185">Reference proteome</keyword>
<dbReference type="InterPro" id="IPR016181">
    <property type="entry name" value="Acyl_CoA_acyltransferase"/>
</dbReference>
<evidence type="ECO:0000313" key="5">
    <source>
        <dbReference type="Proteomes" id="UP000549971"/>
    </source>
</evidence>
<dbReference type="SUPFAM" id="SSF55729">
    <property type="entry name" value="Acyl-CoA N-acyltransferases (Nat)"/>
    <property type="match status" value="1"/>
</dbReference>
<name>A0A7W9J6V1_9ACTN</name>
<dbReference type="EMBL" id="JACHMY010000001">
    <property type="protein sequence ID" value="MBB5836696.1"/>
    <property type="molecule type" value="Genomic_DNA"/>
</dbReference>
<dbReference type="GO" id="GO:0005840">
    <property type="term" value="C:ribosome"/>
    <property type="evidence" value="ECO:0007669"/>
    <property type="project" value="UniProtKB-KW"/>
</dbReference>
<dbReference type="InterPro" id="IPR050832">
    <property type="entry name" value="Bact_Acetyltransf"/>
</dbReference>
<reference evidence="4 5" key="1">
    <citation type="submission" date="2020-08" db="EMBL/GenBank/DDBJ databases">
        <title>Sequencing the genomes of 1000 actinobacteria strains.</title>
        <authorList>
            <person name="Klenk H.-P."/>
        </authorList>
    </citation>
    <scope>NUCLEOTIDE SEQUENCE [LARGE SCALE GENOMIC DNA]</scope>
    <source>
        <strain evidence="4 5">DSM 28967</strain>
    </source>
</reference>
<dbReference type="Pfam" id="PF00583">
    <property type="entry name" value="Acetyltransf_1"/>
    <property type="match status" value="1"/>
</dbReference>
<dbReference type="Proteomes" id="UP000549971">
    <property type="component" value="Unassembled WGS sequence"/>
</dbReference>
<gene>
    <name evidence="4" type="ORF">HDA39_003430</name>
</gene>
<dbReference type="CDD" id="cd04301">
    <property type="entry name" value="NAT_SF"/>
    <property type="match status" value="1"/>
</dbReference>
<evidence type="ECO:0000256" key="2">
    <source>
        <dbReference type="ARBA" id="ARBA00023315"/>
    </source>
</evidence>
<protein>
    <submittedName>
        <fullName evidence="4">Ribosomal protein S18 acetylase RimI-like enzyme</fullName>
    </submittedName>
</protein>
<dbReference type="PANTHER" id="PTHR43877">
    <property type="entry name" value="AMINOALKYLPHOSPHONATE N-ACETYLTRANSFERASE-RELATED-RELATED"/>
    <property type="match status" value="1"/>
</dbReference>
<dbReference type="Gene3D" id="3.40.630.30">
    <property type="match status" value="1"/>
</dbReference>
<organism evidence="4 5">
    <name type="scientific">Kribbella italica</name>
    <dbReference type="NCBI Taxonomy" id="1540520"/>
    <lineage>
        <taxon>Bacteria</taxon>
        <taxon>Bacillati</taxon>
        <taxon>Actinomycetota</taxon>
        <taxon>Actinomycetes</taxon>
        <taxon>Propionibacteriales</taxon>
        <taxon>Kribbellaceae</taxon>
        <taxon>Kribbella</taxon>
    </lineage>
</organism>
<dbReference type="AlphaFoldDB" id="A0A7W9J6V1"/>
<dbReference type="RefSeq" id="WP_184796180.1">
    <property type="nucleotide sequence ID" value="NZ_JACHMY010000001.1"/>
</dbReference>
<keyword evidence="4" id="KW-0687">Ribonucleoprotein</keyword>
<keyword evidence="4" id="KW-0689">Ribosomal protein</keyword>
<dbReference type="PANTHER" id="PTHR43877:SF2">
    <property type="entry name" value="AMINOALKYLPHOSPHONATE N-ACETYLTRANSFERASE-RELATED"/>
    <property type="match status" value="1"/>
</dbReference>
<accession>A0A7W9J6V1</accession>
<evidence type="ECO:0000256" key="1">
    <source>
        <dbReference type="ARBA" id="ARBA00022679"/>
    </source>
</evidence>
<dbReference type="GO" id="GO:0016747">
    <property type="term" value="F:acyltransferase activity, transferring groups other than amino-acyl groups"/>
    <property type="evidence" value="ECO:0007669"/>
    <property type="project" value="InterPro"/>
</dbReference>
<evidence type="ECO:0000313" key="4">
    <source>
        <dbReference type="EMBL" id="MBB5836696.1"/>
    </source>
</evidence>
<evidence type="ECO:0000259" key="3">
    <source>
        <dbReference type="PROSITE" id="PS51186"/>
    </source>
</evidence>
<dbReference type="InterPro" id="IPR000182">
    <property type="entry name" value="GNAT_dom"/>
</dbReference>
<dbReference type="PROSITE" id="PS51186">
    <property type="entry name" value="GNAT"/>
    <property type="match status" value="1"/>
</dbReference>
<sequence length="172" mass="18707">MPDPIIRPRQDDDLEPAGAALVDVHSTDGYPVEGVADPVAWLEPDGLISSWIAELDGQIVGHVAISEPQPGDDAVRLWLEQSDDTVDKVAVVGRLFVTKAARRKAIGEKLARAVVTDPLVRGKRLVLDVMDKDQDAIRLYERLGLQKIGTATHTFGEGQTITAHCYVVPEIP</sequence>
<feature type="domain" description="N-acetyltransferase" evidence="3">
    <location>
        <begin position="4"/>
        <end position="172"/>
    </location>
</feature>